<accession>A0A0B7BWN5</accession>
<dbReference type="EMBL" id="HACG01050472">
    <property type="protein sequence ID" value="CEK97337.1"/>
    <property type="molecule type" value="Transcribed_RNA"/>
</dbReference>
<protein>
    <submittedName>
        <fullName evidence="1">Uncharacterized protein</fullName>
    </submittedName>
</protein>
<feature type="non-terminal residue" evidence="1">
    <location>
        <position position="68"/>
    </location>
</feature>
<proteinExistence type="predicted"/>
<organism evidence="1">
    <name type="scientific">Arion vulgaris</name>
    <dbReference type="NCBI Taxonomy" id="1028688"/>
    <lineage>
        <taxon>Eukaryota</taxon>
        <taxon>Metazoa</taxon>
        <taxon>Spiralia</taxon>
        <taxon>Lophotrochozoa</taxon>
        <taxon>Mollusca</taxon>
        <taxon>Gastropoda</taxon>
        <taxon>Heterobranchia</taxon>
        <taxon>Euthyneura</taxon>
        <taxon>Panpulmonata</taxon>
        <taxon>Eupulmonata</taxon>
        <taxon>Stylommatophora</taxon>
        <taxon>Helicina</taxon>
        <taxon>Arionoidea</taxon>
        <taxon>Arionidae</taxon>
        <taxon>Arion</taxon>
    </lineage>
</organism>
<sequence>LKLIFVSPELLIDSNHCLYAKPVSIFVSILIESEKTCIGKNPTPVTPENIVEKTESDALNRLVEMGVM</sequence>
<dbReference type="AlphaFoldDB" id="A0A0B7BWN5"/>
<feature type="non-terminal residue" evidence="1">
    <location>
        <position position="1"/>
    </location>
</feature>
<gene>
    <name evidence="1" type="primary">ORF215477</name>
</gene>
<reference evidence="1" key="1">
    <citation type="submission" date="2014-12" db="EMBL/GenBank/DDBJ databases">
        <title>Insight into the proteome of Arion vulgaris.</title>
        <authorList>
            <person name="Aradska J."/>
            <person name="Bulat T."/>
            <person name="Smidak R."/>
            <person name="Sarate P."/>
            <person name="Gangsoo J."/>
            <person name="Sialana F."/>
            <person name="Bilban M."/>
            <person name="Lubec G."/>
        </authorList>
    </citation>
    <scope>NUCLEOTIDE SEQUENCE</scope>
    <source>
        <tissue evidence="1">Skin</tissue>
    </source>
</reference>
<evidence type="ECO:0000313" key="1">
    <source>
        <dbReference type="EMBL" id="CEK97337.1"/>
    </source>
</evidence>
<name>A0A0B7BWN5_9EUPU</name>